<proteinExistence type="predicted"/>
<feature type="transmembrane region" description="Helical" evidence="1">
    <location>
        <begin position="7"/>
        <end position="25"/>
    </location>
</feature>
<reference evidence="4" key="1">
    <citation type="journal article" date="2018" name="J. Anim. Genet.">
        <title>Acquired interbacterial defense systems protect against interspecies antagonism in the human gut microbiome.</title>
        <authorList>
            <person name="Ross B.D."/>
            <person name="Verster A.J."/>
            <person name="Radey M.C."/>
            <person name="Schmidtke D.T."/>
            <person name="Pope C.E."/>
            <person name="Hoffman L.R."/>
            <person name="Hajjar A."/>
            <person name="Peterson S.B."/>
            <person name="Borenstein E."/>
            <person name="Mougous J."/>
        </authorList>
    </citation>
    <scope>NUCLEOTIDE SEQUENCE [LARGE SCALE GENOMIC DNA]</scope>
    <source>
        <strain evidence="4">3725 D1 iv</strain>
    </source>
</reference>
<reference evidence="3" key="2">
    <citation type="journal article" date="2018" name="Nature">
        <title>Human gut bacteria contain acquired interbacterial defence systems.</title>
        <authorList>
            <person name="Ross B.D."/>
            <person name="Verster A.J."/>
            <person name="Radey M.C."/>
            <person name="Schmidtke D.T."/>
            <person name="Pope C.E."/>
            <person name="Hoffman L.R."/>
            <person name="Hajjar A."/>
            <person name="Peterson S.B."/>
            <person name="Borenstein E."/>
            <person name="Mougous J."/>
        </authorList>
    </citation>
    <scope>NUCLEOTIDE SEQUENCE</scope>
    <source>
        <strain evidence="3">3725 D1 iv</strain>
    </source>
</reference>
<dbReference type="EMBL" id="VWLX01000007">
    <property type="protein sequence ID" value="KAA3805343.1"/>
    <property type="molecule type" value="Genomic_DNA"/>
</dbReference>
<evidence type="ECO:0000256" key="1">
    <source>
        <dbReference type="SAM" id="Phobius"/>
    </source>
</evidence>
<protein>
    <submittedName>
        <fullName evidence="2">Uncharacterized protein</fullName>
    </submittedName>
</protein>
<evidence type="ECO:0000313" key="2">
    <source>
        <dbReference type="EMBL" id="KAA3805343.1"/>
    </source>
</evidence>
<keyword evidence="1" id="KW-0812">Transmembrane</keyword>
<reference evidence="2 5" key="3">
    <citation type="journal article" date="2019" name="Nat. Med.">
        <title>A library of human gut bacterial isolates paired with longitudinal multiomics data enables mechanistic microbiome research.</title>
        <authorList>
            <person name="Poyet M."/>
            <person name="Groussin M."/>
            <person name="Gibbons S.M."/>
            <person name="Avila-Pacheco J."/>
            <person name="Jiang X."/>
            <person name="Kearney S.M."/>
            <person name="Perrotta A.R."/>
            <person name="Berdy B."/>
            <person name="Zhao S."/>
            <person name="Lieberman T.D."/>
            <person name="Swanson P.K."/>
            <person name="Smith M."/>
            <person name="Roesemann S."/>
            <person name="Alexander J.E."/>
            <person name="Rich S.A."/>
            <person name="Livny J."/>
            <person name="Vlamakis H."/>
            <person name="Clish C."/>
            <person name="Bullock K."/>
            <person name="Deik A."/>
            <person name="Scott J."/>
            <person name="Pierce K.A."/>
            <person name="Xavier R.J."/>
            <person name="Alm E.J."/>
        </authorList>
    </citation>
    <scope>NUCLEOTIDE SEQUENCE [LARGE SCALE GENOMIC DNA]</scope>
    <source>
        <strain evidence="2 5">BIOML-A183</strain>
    </source>
</reference>
<keyword evidence="1" id="KW-1133">Transmembrane helix</keyword>
<dbReference type="EMBL" id="CP041395">
    <property type="protein sequence ID" value="QDM07972.1"/>
    <property type="molecule type" value="Genomic_DNA"/>
</dbReference>
<gene>
    <name evidence="3" type="ORF">DYI28_04145</name>
    <name evidence="2" type="ORF">F3F51_10950</name>
</gene>
<dbReference type="Proteomes" id="UP000318823">
    <property type="component" value="Chromosome"/>
</dbReference>
<organism evidence="2 5">
    <name type="scientific">Bacteroides ovatus</name>
    <dbReference type="NCBI Taxonomy" id="28116"/>
    <lineage>
        <taxon>Bacteria</taxon>
        <taxon>Pseudomonadati</taxon>
        <taxon>Bacteroidota</taxon>
        <taxon>Bacteroidia</taxon>
        <taxon>Bacteroidales</taxon>
        <taxon>Bacteroidaceae</taxon>
        <taxon>Bacteroides</taxon>
    </lineage>
</organism>
<evidence type="ECO:0000313" key="4">
    <source>
        <dbReference type="Proteomes" id="UP000318823"/>
    </source>
</evidence>
<name>A0A515IL74_BACOV</name>
<dbReference type="PROSITE" id="PS51257">
    <property type="entry name" value="PROKAR_LIPOPROTEIN"/>
    <property type="match status" value="1"/>
</dbReference>
<dbReference type="AlphaFoldDB" id="A0A515IL74"/>
<evidence type="ECO:0000313" key="5">
    <source>
        <dbReference type="Proteomes" id="UP000460135"/>
    </source>
</evidence>
<dbReference type="RefSeq" id="WP_080706953.1">
    <property type="nucleotide sequence ID" value="NZ_CAXSRA010000005.1"/>
</dbReference>
<sequence length="531" mass="58881">MKAIVSPLYFIYLFVLSLFIGFSIGSCSDNEFEELSDNSNATKVQTRAVPTPVFDWENADWMPTPSMQSRIPSPWSGQGSLVGTYGIDIVNDRKAFDGWELLYNTFDSNVTAPLVNPYFVLYNKYRGIMRIYLYLTTSFVTTSSYIQDGITVVSNRKTSILNYLGQDIIDLDKEPNKQYMQMQPAPMDGSLPLAANRWYMMQYELAYDPNLADIPYKDIQFSWTLNYYNVQQISLGGNITGSLNGTIGSASGSNLFKPLLGVGKAVGTGVLAGVGKDLITHNTINAETGENKLGLSNKIFKDVAKGVSAALSAASGNIPGAIMGLLSAVAGGSSSTPTPISLTLKAEIELKGTGTEGGAFPSTPVSFWIPGTNITSEATGFVPLYDKSLGVLYLREKPKLVISEYYDEKFYEVDPVYGHDILDGYNYYFYFPKTIDFSNCLVVNPEVEEIADVEIMKQEVVYIRDVVCSPENFNWCGITDIYGHQRGPYWPWPFSVRFTVKVSPKNGAPSSIIIKTFGITPEFRNWPYWEN</sequence>
<reference evidence="3" key="4">
    <citation type="submission" date="2019-07" db="EMBL/GenBank/DDBJ databases">
        <authorList>
            <person name="Ross B.D."/>
            <person name="Verster A.J."/>
            <person name="Radey M.C."/>
            <person name="Schmidtke D.T."/>
            <person name="Pope C.E."/>
            <person name="Hoffman L.R."/>
            <person name="Hajjar A."/>
            <person name="Peterson S.B."/>
            <person name="Borenstein E."/>
            <person name="Mougous J.D."/>
        </authorList>
    </citation>
    <scope>NUCLEOTIDE SEQUENCE</scope>
    <source>
        <strain evidence="3">3725 D1 iv</strain>
    </source>
</reference>
<accession>A0A515IL74</accession>
<keyword evidence="1" id="KW-0472">Membrane</keyword>
<dbReference type="Proteomes" id="UP000460135">
    <property type="component" value="Unassembled WGS sequence"/>
</dbReference>
<evidence type="ECO:0000313" key="3">
    <source>
        <dbReference type="EMBL" id="QDM07972.1"/>
    </source>
</evidence>